<dbReference type="Proteomes" id="UP000789396">
    <property type="component" value="Unassembled WGS sequence"/>
</dbReference>
<gene>
    <name evidence="1" type="ORF">RFULGI_LOCUS10690</name>
</gene>
<proteinExistence type="predicted"/>
<protein>
    <submittedName>
        <fullName evidence="1">11618_t:CDS:1</fullName>
    </submittedName>
</protein>
<organism evidence="1 2">
    <name type="scientific">Racocetra fulgida</name>
    <dbReference type="NCBI Taxonomy" id="60492"/>
    <lineage>
        <taxon>Eukaryota</taxon>
        <taxon>Fungi</taxon>
        <taxon>Fungi incertae sedis</taxon>
        <taxon>Mucoromycota</taxon>
        <taxon>Glomeromycotina</taxon>
        <taxon>Glomeromycetes</taxon>
        <taxon>Diversisporales</taxon>
        <taxon>Gigasporaceae</taxon>
        <taxon>Racocetra</taxon>
    </lineage>
</organism>
<dbReference type="OrthoDB" id="10392284at2759"/>
<dbReference type="AlphaFoldDB" id="A0A9N9N6P2"/>
<accession>A0A9N9N6P2</accession>
<keyword evidence="2" id="KW-1185">Reference proteome</keyword>
<sequence length="57" mass="6447">VKQEVMNVSEATTSAAPIAPFTDYTNFNMLFQPQYPTSPFFMNPFILNKATAENKEN</sequence>
<comment type="caution">
    <text evidence="1">The sequence shown here is derived from an EMBL/GenBank/DDBJ whole genome shotgun (WGS) entry which is preliminary data.</text>
</comment>
<reference evidence="1" key="1">
    <citation type="submission" date="2021-06" db="EMBL/GenBank/DDBJ databases">
        <authorList>
            <person name="Kallberg Y."/>
            <person name="Tangrot J."/>
            <person name="Rosling A."/>
        </authorList>
    </citation>
    <scope>NUCLEOTIDE SEQUENCE</scope>
    <source>
        <strain evidence="1">IN212</strain>
    </source>
</reference>
<evidence type="ECO:0000313" key="1">
    <source>
        <dbReference type="EMBL" id="CAG8707883.1"/>
    </source>
</evidence>
<evidence type="ECO:0000313" key="2">
    <source>
        <dbReference type="Proteomes" id="UP000789396"/>
    </source>
</evidence>
<name>A0A9N9N6P2_9GLOM</name>
<dbReference type="EMBL" id="CAJVPZ010021683">
    <property type="protein sequence ID" value="CAG8707883.1"/>
    <property type="molecule type" value="Genomic_DNA"/>
</dbReference>
<feature type="non-terminal residue" evidence="1">
    <location>
        <position position="1"/>
    </location>
</feature>